<dbReference type="Gene3D" id="3.10.620.30">
    <property type="match status" value="1"/>
</dbReference>
<accession>A0ABV3PXM0</accession>
<dbReference type="Proteomes" id="UP001555786">
    <property type="component" value="Unassembled WGS sequence"/>
</dbReference>
<dbReference type="PANTHER" id="PTHR33490:SF6">
    <property type="entry name" value="SLL1049 PROTEIN"/>
    <property type="match status" value="1"/>
</dbReference>
<evidence type="ECO:0000259" key="1">
    <source>
        <dbReference type="SMART" id="SM00460"/>
    </source>
</evidence>
<name>A0ABV3PXM0_9HYPH</name>
<dbReference type="SUPFAM" id="SSF54001">
    <property type="entry name" value="Cysteine proteinases"/>
    <property type="match status" value="1"/>
</dbReference>
<reference evidence="2 3" key="1">
    <citation type="submission" date="2024-07" db="EMBL/GenBank/DDBJ databases">
        <title>Description of Labrys sedimenti sp. nov., isolated from a diclofenac-degrading enrichment culture.</title>
        <authorList>
            <person name="Tancsics A."/>
            <person name="Csepanyi A."/>
        </authorList>
    </citation>
    <scope>NUCLEOTIDE SEQUENCE [LARGE SCALE GENOMIC DNA]</scope>
    <source>
        <strain evidence="2 3">LMG 23578</strain>
    </source>
</reference>
<organism evidence="2 3">
    <name type="scientific">Labrys neptuniae</name>
    <dbReference type="NCBI Taxonomy" id="376174"/>
    <lineage>
        <taxon>Bacteria</taxon>
        <taxon>Pseudomonadati</taxon>
        <taxon>Pseudomonadota</taxon>
        <taxon>Alphaproteobacteria</taxon>
        <taxon>Hyphomicrobiales</taxon>
        <taxon>Xanthobacteraceae</taxon>
        <taxon>Labrys</taxon>
    </lineage>
</organism>
<dbReference type="InterPro" id="IPR002931">
    <property type="entry name" value="Transglutaminase-like"/>
</dbReference>
<dbReference type="PANTHER" id="PTHR33490">
    <property type="entry name" value="BLR5614 PROTEIN-RELATED"/>
    <property type="match status" value="1"/>
</dbReference>
<dbReference type="InterPro" id="IPR013589">
    <property type="entry name" value="Bac_transglu_N"/>
</dbReference>
<dbReference type="EMBL" id="JBFNQD010000023">
    <property type="protein sequence ID" value="MEW9310191.1"/>
    <property type="molecule type" value="Genomic_DNA"/>
</dbReference>
<keyword evidence="3" id="KW-1185">Reference proteome</keyword>
<comment type="caution">
    <text evidence="2">The sequence shown here is derived from an EMBL/GenBank/DDBJ whole genome shotgun (WGS) entry which is preliminary data.</text>
</comment>
<feature type="domain" description="Transglutaminase-like" evidence="1">
    <location>
        <begin position="159"/>
        <end position="223"/>
    </location>
</feature>
<dbReference type="Pfam" id="PF01841">
    <property type="entry name" value="Transglut_core"/>
    <property type="match status" value="1"/>
</dbReference>
<dbReference type="RefSeq" id="WP_367626698.1">
    <property type="nucleotide sequence ID" value="NZ_JBFNQD010000023.1"/>
</dbReference>
<evidence type="ECO:0000313" key="3">
    <source>
        <dbReference type="Proteomes" id="UP001555786"/>
    </source>
</evidence>
<gene>
    <name evidence="2" type="ORF">ABXS05_31930</name>
</gene>
<dbReference type="SMART" id="SM00460">
    <property type="entry name" value="TGc"/>
    <property type="match status" value="1"/>
</dbReference>
<protein>
    <submittedName>
        <fullName evidence="2">Transglutaminase family protein</fullName>
    </submittedName>
</protein>
<dbReference type="InterPro" id="IPR038765">
    <property type="entry name" value="Papain-like_cys_pep_sf"/>
</dbReference>
<evidence type="ECO:0000313" key="2">
    <source>
        <dbReference type="EMBL" id="MEW9310191.1"/>
    </source>
</evidence>
<proteinExistence type="predicted"/>
<sequence length="279" mass="30084">MRICVAHETVYRYERPAKSVIQTLRLTPRSHDGQHVVRWRIDVDQDVRLSQSEDAFGNISHAFTAIGSIESLRVRVEGEVETHDNAGVLHGVIERFPVALYLRDTDLTQADAPIRDFAHRSAGTAGGGLAACHALMQAIHDRIEVSGDPKQPAVGQTQAFAAGNGVAQDASHLFIACARTLGIPSRYVSGLLWQPPTQQGSASHAWAEAYVEGLGWVGFDPALSVCPTVQHIRVAVGLDYLGAAPVRGAHYGGEGESLEVTVDIGEKGERPQAQRQSQS</sequence>
<dbReference type="Pfam" id="PF08379">
    <property type="entry name" value="Bact_transglu_N"/>
    <property type="match status" value="1"/>
</dbReference>